<gene>
    <name evidence="2" type="ORF">JRO89_XS07G0075900</name>
</gene>
<dbReference type="PANTHER" id="PTHR44991">
    <property type="entry name" value="IMMUNOGLOBULIN SUPERFAMILY MEMBER 5"/>
    <property type="match status" value="1"/>
</dbReference>
<dbReference type="InterPro" id="IPR043136">
    <property type="entry name" value="B30.2/SPRY_sf"/>
</dbReference>
<dbReference type="EMBL" id="JAFEMO010000007">
    <property type="protein sequence ID" value="KAH7567453.1"/>
    <property type="molecule type" value="Genomic_DNA"/>
</dbReference>
<dbReference type="Gene3D" id="2.60.120.920">
    <property type="match status" value="1"/>
</dbReference>
<feature type="transmembrane region" description="Helical" evidence="1">
    <location>
        <begin position="6"/>
        <end position="23"/>
    </location>
</feature>
<dbReference type="PANTHER" id="PTHR44991:SF1">
    <property type="entry name" value="IMMUNOGLOBULIN SUPERFAMILY MEMBER 5"/>
    <property type="match status" value="1"/>
</dbReference>
<sequence length="466" mass="51500">MLPVVVVAVSIGFLSILLIVFVWRRCCYKQGKDFDDVSRGRPDQSLQAGIAQLHQESLHNRLDLDARRRGNYYVFRRGVSSKPLFNWVDHPSLITDAVENGWSRFGFTNYTSSPSARSSLLAGFCAVGDYGREPQTDISWEVCQGSADFMQKIRLNSGLNKANISNNPSMSAASVIRTALPLPGPPLGNSAFPQEAYFEITILYSHDDHESIGKVKEVYVTTSHRIININDELKLAADFPEAIRDRSDSIPTVLSILMILLFSQCFNSMYMNILSAQANGPKSRVISFLASKISHMFRSLSGIKLVFESEKTEWARVNKVIGCGFDPRQKKVFFTIDSELVHVINCKSEEFGTPLYPTLAANNDILVLVNFGQSAFTYAAANAQRTSNPCFIGPLVNSPAAALGYEDSKELFSMGRIDSQWLNSSSAKGGHNTGINNQTSDFDVESEADLFEIVLDSSGRSPNTVL</sequence>
<evidence type="ECO:0000313" key="3">
    <source>
        <dbReference type="Proteomes" id="UP000827721"/>
    </source>
</evidence>
<accession>A0ABQ8HT06</accession>
<evidence type="ECO:0000256" key="1">
    <source>
        <dbReference type="SAM" id="Phobius"/>
    </source>
</evidence>
<organism evidence="2 3">
    <name type="scientific">Xanthoceras sorbifolium</name>
    <dbReference type="NCBI Taxonomy" id="99658"/>
    <lineage>
        <taxon>Eukaryota</taxon>
        <taxon>Viridiplantae</taxon>
        <taxon>Streptophyta</taxon>
        <taxon>Embryophyta</taxon>
        <taxon>Tracheophyta</taxon>
        <taxon>Spermatophyta</taxon>
        <taxon>Magnoliopsida</taxon>
        <taxon>eudicotyledons</taxon>
        <taxon>Gunneridae</taxon>
        <taxon>Pentapetalae</taxon>
        <taxon>rosids</taxon>
        <taxon>malvids</taxon>
        <taxon>Sapindales</taxon>
        <taxon>Sapindaceae</taxon>
        <taxon>Xanthoceroideae</taxon>
        <taxon>Xanthoceras</taxon>
    </lineage>
</organism>
<evidence type="ECO:0000313" key="2">
    <source>
        <dbReference type="EMBL" id="KAH7567453.1"/>
    </source>
</evidence>
<name>A0ABQ8HT06_9ROSI</name>
<keyword evidence="1" id="KW-0812">Transmembrane</keyword>
<keyword evidence="1" id="KW-1133">Transmembrane helix</keyword>
<proteinExistence type="predicted"/>
<protein>
    <submittedName>
        <fullName evidence="2">Uncharacterized protein</fullName>
    </submittedName>
</protein>
<dbReference type="SUPFAM" id="SSF49899">
    <property type="entry name" value="Concanavalin A-like lectins/glucanases"/>
    <property type="match status" value="1"/>
</dbReference>
<reference evidence="2 3" key="1">
    <citation type="submission" date="2021-02" db="EMBL/GenBank/DDBJ databases">
        <title>Plant Genome Project.</title>
        <authorList>
            <person name="Zhang R.-G."/>
        </authorList>
    </citation>
    <scope>NUCLEOTIDE SEQUENCE [LARGE SCALE GENOMIC DNA]</scope>
    <source>
        <tissue evidence="2">Leaves</tissue>
    </source>
</reference>
<comment type="caution">
    <text evidence="2">The sequence shown here is derived from an EMBL/GenBank/DDBJ whole genome shotgun (WGS) entry which is preliminary data.</text>
</comment>
<dbReference type="InterPro" id="IPR013320">
    <property type="entry name" value="ConA-like_dom_sf"/>
</dbReference>
<dbReference type="Proteomes" id="UP000827721">
    <property type="component" value="Unassembled WGS sequence"/>
</dbReference>
<feature type="transmembrane region" description="Helical" evidence="1">
    <location>
        <begin position="253"/>
        <end position="273"/>
    </location>
</feature>
<keyword evidence="3" id="KW-1185">Reference proteome</keyword>
<keyword evidence="1" id="KW-0472">Membrane</keyword>